<keyword evidence="2" id="KW-0812">Transmembrane</keyword>
<evidence type="ECO:0000256" key="1">
    <source>
        <dbReference type="SAM" id="MobiDB-lite"/>
    </source>
</evidence>
<keyword evidence="2" id="KW-1133">Transmembrane helix</keyword>
<feature type="chain" id="PRO_5040941972" evidence="3">
    <location>
        <begin position="29"/>
        <end position="340"/>
    </location>
</feature>
<evidence type="ECO:0000256" key="3">
    <source>
        <dbReference type="SAM" id="SignalP"/>
    </source>
</evidence>
<keyword evidence="2" id="KW-0472">Membrane</keyword>
<name>A0A9W8JWD3_9AGAR</name>
<feature type="region of interest" description="Disordered" evidence="1">
    <location>
        <begin position="88"/>
        <end position="170"/>
    </location>
</feature>
<protein>
    <submittedName>
        <fullName evidence="4">Uncharacterized protein</fullName>
    </submittedName>
</protein>
<evidence type="ECO:0000313" key="4">
    <source>
        <dbReference type="EMBL" id="KAJ3504617.1"/>
    </source>
</evidence>
<reference evidence="4" key="1">
    <citation type="submission" date="2022-07" db="EMBL/GenBank/DDBJ databases">
        <title>Genome Sequence of Agrocybe chaxingu.</title>
        <authorList>
            <person name="Buettner E."/>
        </authorList>
    </citation>
    <scope>NUCLEOTIDE SEQUENCE</scope>
    <source>
        <strain evidence="4">MP-N11</strain>
    </source>
</reference>
<dbReference type="OrthoDB" id="2596908at2759"/>
<dbReference type="EMBL" id="JANKHO010000984">
    <property type="protein sequence ID" value="KAJ3504617.1"/>
    <property type="molecule type" value="Genomic_DNA"/>
</dbReference>
<feature type="transmembrane region" description="Helical" evidence="2">
    <location>
        <begin position="288"/>
        <end position="312"/>
    </location>
</feature>
<evidence type="ECO:0000313" key="5">
    <source>
        <dbReference type="Proteomes" id="UP001148786"/>
    </source>
</evidence>
<keyword evidence="3" id="KW-0732">Signal</keyword>
<evidence type="ECO:0000256" key="2">
    <source>
        <dbReference type="SAM" id="Phobius"/>
    </source>
</evidence>
<dbReference type="AlphaFoldDB" id="A0A9W8JWD3"/>
<feature type="compositionally biased region" description="Low complexity" evidence="1">
    <location>
        <begin position="93"/>
        <end position="170"/>
    </location>
</feature>
<proteinExistence type="predicted"/>
<sequence length="340" mass="33196">MFSYPRPNQLALLVFFHYLLLFSTQVNALPLRARQATDGPRSVTTVSTTNTPMGPVTQTCVIVFTPIKDAQGNDAVVEVKTCTITMGGSPSGSVSTAAPTATDTASSSSSTSVSTTSAATTAATTSSSASSSTLSTQPPASTVSTTSASSSVETSSAPATTVSTSASASATASGGPIVVIGVSTVSVPATSTAAVSTNTAATSVSTSAAASATNGNGGIVVVGVSTVSAPAQTATPAGTPTDATAGTPTATDTTSVEPSAVAASGSAAAVESPTEEAAFTLPGKQLSVLPIGLGVFAGISVIALIVVGLVTYERTKYRKAFRQRKLAESGAAMGYGGNMA</sequence>
<feature type="signal peptide" evidence="3">
    <location>
        <begin position="1"/>
        <end position="28"/>
    </location>
</feature>
<feature type="region of interest" description="Disordered" evidence="1">
    <location>
        <begin position="231"/>
        <end position="257"/>
    </location>
</feature>
<accession>A0A9W8JWD3</accession>
<comment type="caution">
    <text evidence="4">The sequence shown here is derived from an EMBL/GenBank/DDBJ whole genome shotgun (WGS) entry which is preliminary data.</text>
</comment>
<gene>
    <name evidence="4" type="ORF">NLJ89_g7846</name>
</gene>
<keyword evidence="5" id="KW-1185">Reference proteome</keyword>
<organism evidence="4 5">
    <name type="scientific">Agrocybe chaxingu</name>
    <dbReference type="NCBI Taxonomy" id="84603"/>
    <lineage>
        <taxon>Eukaryota</taxon>
        <taxon>Fungi</taxon>
        <taxon>Dikarya</taxon>
        <taxon>Basidiomycota</taxon>
        <taxon>Agaricomycotina</taxon>
        <taxon>Agaricomycetes</taxon>
        <taxon>Agaricomycetidae</taxon>
        <taxon>Agaricales</taxon>
        <taxon>Agaricineae</taxon>
        <taxon>Strophariaceae</taxon>
        <taxon>Agrocybe</taxon>
    </lineage>
</organism>
<dbReference type="Proteomes" id="UP001148786">
    <property type="component" value="Unassembled WGS sequence"/>
</dbReference>